<feature type="region of interest" description="Disordered" evidence="1">
    <location>
        <begin position="48"/>
        <end position="114"/>
    </location>
</feature>
<evidence type="ECO:0000256" key="1">
    <source>
        <dbReference type="SAM" id="MobiDB-lite"/>
    </source>
</evidence>
<comment type="caution">
    <text evidence="2">The sequence shown here is derived from an EMBL/GenBank/DDBJ whole genome shotgun (WGS) entry which is preliminary data.</text>
</comment>
<evidence type="ECO:0000313" key="2">
    <source>
        <dbReference type="EMBL" id="GFY41230.1"/>
    </source>
</evidence>
<reference evidence="2" key="1">
    <citation type="submission" date="2020-08" db="EMBL/GenBank/DDBJ databases">
        <title>Multicomponent nature underlies the extraordinary mechanical properties of spider dragline silk.</title>
        <authorList>
            <person name="Kono N."/>
            <person name="Nakamura H."/>
            <person name="Mori M."/>
            <person name="Yoshida Y."/>
            <person name="Ohtoshi R."/>
            <person name="Malay A.D."/>
            <person name="Moran D.A.P."/>
            <person name="Tomita M."/>
            <person name="Numata K."/>
            <person name="Arakawa K."/>
        </authorList>
    </citation>
    <scope>NUCLEOTIDE SEQUENCE</scope>
</reference>
<sequence length="114" mass="12858">MPNRQVQYWCAPCGKRIRKKPSQHPCILSLAMREDQRQAIIDKLPVLKIPDGPKQRRARKQKRLAPLSSGDPGSMRLAPPPNHLPDTPPVPTQEMRTGKTQAPEGESIYECQTL</sequence>
<feature type="compositionally biased region" description="Pro residues" evidence="1">
    <location>
        <begin position="78"/>
        <end position="91"/>
    </location>
</feature>
<protein>
    <submittedName>
        <fullName evidence="2">Uncharacterized protein</fullName>
    </submittedName>
</protein>
<evidence type="ECO:0000313" key="3">
    <source>
        <dbReference type="Proteomes" id="UP000886998"/>
    </source>
</evidence>
<dbReference type="EMBL" id="BMAV01002362">
    <property type="protein sequence ID" value="GFY41230.1"/>
    <property type="molecule type" value="Genomic_DNA"/>
</dbReference>
<gene>
    <name evidence="2" type="ORF">TNIN_438451</name>
</gene>
<dbReference type="AlphaFoldDB" id="A0A8X6WUY3"/>
<keyword evidence="3" id="KW-1185">Reference proteome</keyword>
<dbReference type="Proteomes" id="UP000886998">
    <property type="component" value="Unassembled WGS sequence"/>
</dbReference>
<proteinExistence type="predicted"/>
<name>A0A8X6WUY3_9ARAC</name>
<accession>A0A8X6WUY3</accession>
<organism evidence="2 3">
    <name type="scientific">Trichonephila inaurata madagascariensis</name>
    <dbReference type="NCBI Taxonomy" id="2747483"/>
    <lineage>
        <taxon>Eukaryota</taxon>
        <taxon>Metazoa</taxon>
        <taxon>Ecdysozoa</taxon>
        <taxon>Arthropoda</taxon>
        <taxon>Chelicerata</taxon>
        <taxon>Arachnida</taxon>
        <taxon>Araneae</taxon>
        <taxon>Araneomorphae</taxon>
        <taxon>Entelegynae</taxon>
        <taxon>Araneoidea</taxon>
        <taxon>Nephilidae</taxon>
        <taxon>Trichonephila</taxon>
        <taxon>Trichonephila inaurata</taxon>
    </lineage>
</organism>